<dbReference type="PANTHER" id="PTHR43581">
    <property type="entry name" value="ATP/GTP PHOSPHATASE"/>
    <property type="match status" value="1"/>
</dbReference>
<dbReference type="PANTHER" id="PTHR43581:SF4">
    <property type="entry name" value="ATP_GTP PHOSPHATASE"/>
    <property type="match status" value="1"/>
</dbReference>
<dbReference type="AlphaFoldDB" id="A0ABD4Z6E0"/>
<comment type="caution">
    <text evidence="2">The sequence shown here is derived from an EMBL/GenBank/DDBJ whole genome shotgun (WGS) entry which is preliminary data.</text>
</comment>
<sequence length="375" mass="42279">MENFKSVESAEMELAPLTILIGPPSAGKSNILDAIALAGYFNRIQLLDKEYDNNFSNVESLNYVARFSDVSQLFRNHNLLKKIGISISGNVKLDVRLYFEGGNLKLIINDTPIPWDPRQPVTDVTMSSVRSSLKAANVNMEARLYGFDRYGLSLTYCSLPAPCGLQLRLRDPGLNRPLPKNVLNEMAWNIVYIIKNYVNVISELNRVLKEYLELPVELKLMRSGSICVFDSDVEIEASLLSDSILRILYSILATLSVRDYVKLYGLEGKFILALEEPEAHLYPFLMDVLGKHVTEVLNEIYVVISTHNPLLLSSFWDKVSNIKTYYVYRDKLGSTKVAEIDVSALAKNLVTTDELLLTPPSKVVKDYTVRRSQEG</sequence>
<proteinExistence type="predicted"/>
<dbReference type="SUPFAM" id="SSF52540">
    <property type="entry name" value="P-loop containing nucleoside triphosphate hydrolases"/>
    <property type="match status" value="1"/>
</dbReference>
<organism evidence="2 3">
    <name type="scientific">Ignisphaera cupida</name>
    <dbReference type="NCBI Taxonomy" id="3050454"/>
    <lineage>
        <taxon>Archaea</taxon>
        <taxon>Thermoproteota</taxon>
        <taxon>Thermoprotei</taxon>
        <taxon>Desulfurococcales</taxon>
        <taxon>Desulfurococcaceae</taxon>
        <taxon>Ignisphaera</taxon>
    </lineage>
</organism>
<feature type="domain" description="ATPase AAA-type core" evidence="1">
    <location>
        <begin position="221"/>
        <end position="313"/>
    </location>
</feature>
<dbReference type="Proteomes" id="UP001529235">
    <property type="component" value="Unassembled WGS sequence"/>
</dbReference>
<dbReference type="RefSeq" id="WP_285274025.1">
    <property type="nucleotide sequence ID" value="NZ_JASNVW010000003.1"/>
</dbReference>
<protein>
    <submittedName>
        <fullName evidence="2">AAA family ATPase</fullName>
    </submittedName>
</protein>
<keyword evidence="3" id="KW-1185">Reference proteome</keyword>
<dbReference type="Pfam" id="PF13304">
    <property type="entry name" value="AAA_21"/>
    <property type="match status" value="1"/>
</dbReference>
<evidence type="ECO:0000259" key="1">
    <source>
        <dbReference type="Pfam" id="PF13304"/>
    </source>
</evidence>
<dbReference type="EMBL" id="JASNVW010000003">
    <property type="protein sequence ID" value="MDK6028886.1"/>
    <property type="molecule type" value="Genomic_DNA"/>
</dbReference>
<reference evidence="2 3" key="1">
    <citation type="submission" date="2023-05" db="EMBL/GenBank/DDBJ databases">
        <title>A new hyperthermophilic archaea 'Ignisphaera cupida' sp. nov. and description of the family 'Ignisphaeraceae' fam. nov.</title>
        <authorList>
            <person name="Podosokorskaya O.A."/>
            <person name="Elcheninov A.G."/>
            <person name="Klukina A."/>
            <person name="Merkel A.Y."/>
        </authorList>
    </citation>
    <scope>NUCLEOTIDE SEQUENCE [LARGE SCALE GENOMIC DNA]</scope>
    <source>
        <strain evidence="2 3">4213-co</strain>
    </source>
</reference>
<gene>
    <name evidence="2" type="ORF">QPL79_05875</name>
</gene>
<evidence type="ECO:0000313" key="3">
    <source>
        <dbReference type="Proteomes" id="UP001529235"/>
    </source>
</evidence>
<dbReference type="InterPro" id="IPR027417">
    <property type="entry name" value="P-loop_NTPase"/>
</dbReference>
<name>A0ABD4Z6E0_9CREN</name>
<accession>A0ABD4Z6E0</accession>
<evidence type="ECO:0000313" key="2">
    <source>
        <dbReference type="EMBL" id="MDK6028886.1"/>
    </source>
</evidence>
<dbReference type="InterPro" id="IPR051396">
    <property type="entry name" value="Bact_Antivir_Def_Nuclease"/>
</dbReference>
<dbReference type="Gene3D" id="3.40.50.300">
    <property type="entry name" value="P-loop containing nucleotide triphosphate hydrolases"/>
    <property type="match status" value="1"/>
</dbReference>
<dbReference type="InterPro" id="IPR003959">
    <property type="entry name" value="ATPase_AAA_core"/>
</dbReference>